<reference evidence="1 2" key="1">
    <citation type="journal article" date="2015" name="Environ. Microbiol.">
        <title>Genome analyses suggest the presence of polyploidy and recent human-driven expansions in eight global populations of the honeybee pathogen Nosema ceranae.</title>
        <authorList>
            <person name="Pelin A."/>
            <person name="Selman M."/>
            <person name="Aris-Brosou S."/>
            <person name="Farinelli L."/>
            <person name="Corradi N."/>
        </authorList>
    </citation>
    <scope>NUCLEOTIDE SEQUENCE [LARGE SCALE GENOMIC DNA]</scope>
    <source>
        <strain evidence="1 2">PA08 1199</strain>
    </source>
</reference>
<protein>
    <submittedName>
        <fullName evidence="1">Uncharacterized protein</fullName>
    </submittedName>
</protein>
<proteinExistence type="predicted"/>
<evidence type="ECO:0000313" key="1">
    <source>
        <dbReference type="EMBL" id="KKO75144.1"/>
    </source>
</evidence>
<sequence>MFFILGAIILTPVVIYTITRFNRTGVDNETIDIFKRHTKVNVDDINGLMLLLDVLLKNIKIFNNLLSSKEINNLNSFIKTIKKVLQNNYKDDKEYQSRFLVYYFSKIGALYSSRFPEIKRWCIEITKSNPSFAKEFNKVASNNTTNLELCIVSLLIAFDEKNKNI</sequence>
<dbReference type="VEuPathDB" id="MicrosporidiaDB:AAJ76_3000011883"/>
<dbReference type="VEuPathDB" id="MicrosporidiaDB:NCER_102185"/>
<accession>A0A0F9ZBV5</accession>
<comment type="caution">
    <text evidence="1">The sequence shown here is derived from an EMBL/GenBank/DDBJ whole genome shotgun (WGS) entry which is preliminary data.</text>
</comment>
<dbReference type="Proteomes" id="UP000034350">
    <property type="component" value="Unassembled WGS sequence"/>
</dbReference>
<keyword evidence="2" id="KW-1185">Reference proteome</keyword>
<organism evidence="1 2">
    <name type="scientific">Vairimorpha ceranae</name>
    <dbReference type="NCBI Taxonomy" id="40302"/>
    <lineage>
        <taxon>Eukaryota</taxon>
        <taxon>Fungi</taxon>
        <taxon>Fungi incertae sedis</taxon>
        <taxon>Microsporidia</taxon>
        <taxon>Nosematidae</taxon>
        <taxon>Vairimorpha</taxon>
    </lineage>
</organism>
<dbReference type="AlphaFoldDB" id="A0A0F9ZBV5"/>
<evidence type="ECO:0000313" key="2">
    <source>
        <dbReference type="Proteomes" id="UP000034350"/>
    </source>
</evidence>
<dbReference type="RefSeq" id="XP_024330886.1">
    <property type="nucleotide sequence ID" value="XM_024474994.1"/>
</dbReference>
<dbReference type="EMBL" id="JPQZ01000030">
    <property type="protein sequence ID" value="KKO75144.1"/>
    <property type="molecule type" value="Genomic_DNA"/>
</dbReference>
<gene>
    <name evidence="1" type="ORF">AAJ76_3000011883</name>
</gene>
<dbReference type="GeneID" id="36319925"/>
<name>A0A0F9ZBV5_9MICR</name>
<dbReference type="VEuPathDB" id="MicrosporidiaDB:G9O61_00g016440"/>